<keyword evidence="2" id="KW-0210">Decarboxylase</keyword>
<dbReference type="OrthoDB" id="9802241at2"/>
<dbReference type="AlphaFoldDB" id="A0A563F3C6"/>
<evidence type="ECO:0000313" key="9">
    <source>
        <dbReference type="EMBL" id="TWP54271.1"/>
    </source>
</evidence>
<organism evidence="9 10">
    <name type="scientific">Lentzea tibetensis</name>
    <dbReference type="NCBI Taxonomy" id="2591470"/>
    <lineage>
        <taxon>Bacteria</taxon>
        <taxon>Bacillati</taxon>
        <taxon>Actinomycetota</taxon>
        <taxon>Actinomycetes</taxon>
        <taxon>Pseudonocardiales</taxon>
        <taxon>Pseudonocardiaceae</taxon>
        <taxon>Lentzea</taxon>
    </lineage>
</organism>
<dbReference type="InterPro" id="IPR009006">
    <property type="entry name" value="Ala_racemase/Decarboxylase_C"/>
</dbReference>
<dbReference type="InterPro" id="IPR000183">
    <property type="entry name" value="Orn/DAP/Arg_de-COase"/>
</dbReference>
<dbReference type="PROSITE" id="PS00879">
    <property type="entry name" value="ODR_DC_2_2"/>
    <property type="match status" value="1"/>
</dbReference>
<dbReference type="Pfam" id="PF02784">
    <property type="entry name" value="Orn_Arg_deC_N"/>
    <property type="match status" value="1"/>
</dbReference>
<evidence type="ECO:0000256" key="5">
    <source>
        <dbReference type="ARBA" id="ARBA00023239"/>
    </source>
</evidence>
<evidence type="ECO:0000259" key="7">
    <source>
        <dbReference type="Pfam" id="PF00278"/>
    </source>
</evidence>
<comment type="caution">
    <text evidence="9">The sequence shown here is derived from an EMBL/GenBank/DDBJ whole genome shotgun (WGS) entry which is preliminary data.</text>
</comment>
<dbReference type="SUPFAM" id="SSF51419">
    <property type="entry name" value="PLP-binding barrel"/>
    <property type="match status" value="1"/>
</dbReference>
<proteinExistence type="inferred from homology"/>
<evidence type="ECO:0000259" key="8">
    <source>
        <dbReference type="Pfam" id="PF02784"/>
    </source>
</evidence>
<keyword evidence="4" id="KW-0028">Amino-acid biosynthesis</keyword>
<keyword evidence="5" id="KW-0456">Lyase</keyword>
<dbReference type="Pfam" id="PF00278">
    <property type="entry name" value="Orn_DAP_Arg_deC"/>
    <property type="match status" value="1"/>
</dbReference>
<feature type="domain" description="Orn/DAP/Arg decarboxylase 2 C-terminal" evidence="7">
    <location>
        <begin position="22"/>
        <end position="366"/>
    </location>
</feature>
<dbReference type="InterPro" id="IPR029066">
    <property type="entry name" value="PLP-binding_barrel"/>
</dbReference>
<evidence type="ECO:0000256" key="3">
    <source>
        <dbReference type="ARBA" id="ARBA00022898"/>
    </source>
</evidence>
<evidence type="ECO:0000313" key="10">
    <source>
        <dbReference type="Proteomes" id="UP000316639"/>
    </source>
</evidence>
<dbReference type="Gene3D" id="2.40.37.10">
    <property type="entry name" value="Lyase, Ornithine Decarboxylase, Chain A, domain 1"/>
    <property type="match status" value="1"/>
</dbReference>
<protein>
    <submittedName>
        <fullName evidence="9">Diaminopimelate decarboxylase</fullName>
    </submittedName>
</protein>
<dbReference type="InterPro" id="IPR002986">
    <property type="entry name" value="DAP_deCOOHase_LysA"/>
</dbReference>
<gene>
    <name evidence="9" type="ORF">FKR81_01565</name>
</gene>
<dbReference type="GO" id="GO:0008836">
    <property type="term" value="F:diaminopimelate decarboxylase activity"/>
    <property type="evidence" value="ECO:0007669"/>
    <property type="project" value="InterPro"/>
</dbReference>
<dbReference type="PANTHER" id="PTHR43727">
    <property type="entry name" value="DIAMINOPIMELATE DECARBOXYLASE"/>
    <property type="match status" value="1"/>
</dbReference>
<keyword evidence="4" id="KW-0457">Lysine biosynthesis</keyword>
<dbReference type="GO" id="GO:0009089">
    <property type="term" value="P:lysine biosynthetic process via diaminopimelate"/>
    <property type="evidence" value="ECO:0007669"/>
    <property type="project" value="InterPro"/>
</dbReference>
<dbReference type="PRINTS" id="PR01179">
    <property type="entry name" value="ODADCRBXLASE"/>
</dbReference>
<evidence type="ECO:0000256" key="6">
    <source>
        <dbReference type="RuleBase" id="RU003737"/>
    </source>
</evidence>
<dbReference type="SUPFAM" id="SSF50621">
    <property type="entry name" value="Alanine racemase C-terminal domain-like"/>
    <property type="match status" value="1"/>
</dbReference>
<sequence>MSEYTVQGIPVSAIAEQFGTPCYVYDAAGIERAHAELRAGLDDAVRLFYSLKPNPNVSVVKLLLSLGTGVEVCSMGELHTALVAGAKPEDILFTGPGKSVDELRALIGLGVRAIICESFAELDLINELATRPVDVLLRVNPSFGVQGGRLTMAGKPRQFGIDEDQVLSAKLHHPRVRLIGIHVYTGTRILDADVIVENTWRVFDLAGKVAEALGFTPELVDVGGGIGLAYYPGETDPDPQVLTDGVNKAVAAFRDRFPQAQVALEPGRYLVGRAGIYVVKVRYVKQSRGERYVVTDGGTHQNMSAVGTGTYLKRNFPMHLLSDVDRPVLGPCHVTGPLLTPTDLLGKDVELPEVSPGDLIGVQRCGAYGPTASIAYMNGQGYPAEVLVHQGKALLVRRRDTPEDLLDRQIVVDL</sequence>
<evidence type="ECO:0000256" key="2">
    <source>
        <dbReference type="ARBA" id="ARBA00022793"/>
    </source>
</evidence>
<dbReference type="InterPro" id="IPR022643">
    <property type="entry name" value="De-COase2_C"/>
</dbReference>
<evidence type="ECO:0000256" key="4">
    <source>
        <dbReference type="ARBA" id="ARBA00023154"/>
    </source>
</evidence>
<keyword evidence="10" id="KW-1185">Reference proteome</keyword>
<comment type="similarity">
    <text evidence="6">Belongs to the Orn/Lys/Arg decarboxylase class-II family.</text>
</comment>
<dbReference type="InterPro" id="IPR022644">
    <property type="entry name" value="De-COase2_N"/>
</dbReference>
<dbReference type="Proteomes" id="UP000316639">
    <property type="component" value="Unassembled WGS sequence"/>
</dbReference>
<accession>A0A563F3C6</accession>
<dbReference type="PANTHER" id="PTHR43727:SF2">
    <property type="entry name" value="GROUP IV DECARBOXYLASE"/>
    <property type="match status" value="1"/>
</dbReference>
<feature type="domain" description="Orn/DAP/Arg decarboxylase 2 N-terminal" evidence="8">
    <location>
        <begin position="29"/>
        <end position="271"/>
    </location>
</feature>
<dbReference type="EMBL" id="VOBR01000001">
    <property type="protein sequence ID" value="TWP54271.1"/>
    <property type="molecule type" value="Genomic_DNA"/>
</dbReference>
<dbReference type="InterPro" id="IPR022657">
    <property type="entry name" value="De-COase2_CS"/>
</dbReference>
<keyword evidence="3" id="KW-0663">Pyridoxal phosphate</keyword>
<name>A0A563F3C6_9PSEU</name>
<reference evidence="9 10" key="1">
    <citation type="submission" date="2019-07" db="EMBL/GenBank/DDBJ databases">
        <title>Lentzea xizangensis sp. nov., isolated from Qinghai-Tibetan Plateau Soils.</title>
        <authorList>
            <person name="Huang J."/>
        </authorList>
    </citation>
    <scope>NUCLEOTIDE SEQUENCE [LARGE SCALE GENOMIC DNA]</scope>
    <source>
        <strain evidence="9 10">FXJ1.1311</strain>
    </source>
</reference>
<dbReference type="RefSeq" id="WP_146349054.1">
    <property type="nucleotide sequence ID" value="NZ_VOBR01000001.1"/>
</dbReference>
<dbReference type="PRINTS" id="PR01181">
    <property type="entry name" value="DAPDCRBXLASE"/>
</dbReference>
<comment type="cofactor">
    <cofactor evidence="1">
        <name>pyridoxal 5'-phosphate</name>
        <dbReference type="ChEBI" id="CHEBI:597326"/>
    </cofactor>
</comment>
<dbReference type="Gene3D" id="3.20.20.10">
    <property type="entry name" value="Alanine racemase"/>
    <property type="match status" value="1"/>
</dbReference>
<evidence type="ECO:0000256" key="1">
    <source>
        <dbReference type="ARBA" id="ARBA00001933"/>
    </source>
</evidence>